<sequence>MNKGSFVASLLRVAASWRASAQRSTGPDLRARACCWRMGEFLFLFAPTPAFCYIITNTWLKGIPRGLTLALTSLLTPLPSRRAKLGQITTNSERAVPGKIDLIPGDMARVTPSLEGRIFFGRGTCGTSGSFWTTRQPRFMPFVPLLSFPPLEH</sequence>
<proteinExistence type="predicted"/>
<comment type="caution">
    <text evidence="1">The sequence shown here is derived from an EMBL/GenBank/DDBJ whole genome shotgun (WGS) entry which is preliminary data.</text>
</comment>
<protein>
    <submittedName>
        <fullName evidence="1">Uncharacterized protein</fullName>
    </submittedName>
</protein>
<name>A0AAD6SGB5_9AGAR</name>
<accession>A0AAD6SGB5</accession>
<dbReference type="EMBL" id="JARJCM010000130">
    <property type="protein sequence ID" value="KAJ7027000.1"/>
    <property type="molecule type" value="Genomic_DNA"/>
</dbReference>
<gene>
    <name evidence="1" type="ORF">C8F04DRAFT_99325</name>
</gene>
<organism evidence="1 2">
    <name type="scientific">Mycena alexandri</name>
    <dbReference type="NCBI Taxonomy" id="1745969"/>
    <lineage>
        <taxon>Eukaryota</taxon>
        <taxon>Fungi</taxon>
        <taxon>Dikarya</taxon>
        <taxon>Basidiomycota</taxon>
        <taxon>Agaricomycotina</taxon>
        <taxon>Agaricomycetes</taxon>
        <taxon>Agaricomycetidae</taxon>
        <taxon>Agaricales</taxon>
        <taxon>Marasmiineae</taxon>
        <taxon>Mycenaceae</taxon>
        <taxon>Mycena</taxon>
    </lineage>
</organism>
<reference evidence="1" key="1">
    <citation type="submission" date="2023-03" db="EMBL/GenBank/DDBJ databases">
        <title>Massive genome expansion in bonnet fungi (Mycena s.s.) driven by repeated elements and novel gene families across ecological guilds.</title>
        <authorList>
            <consortium name="Lawrence Berkeley National Laboratory"/>
            <person name="Harder C.B."/>
            <person name="Miyauchi S."/>
            <person name="Viragh M."/>
            <person name="Kuo A."/>
            <person name="Thoen E."/>
            <person name="Andreopoulos B."/>
            <person name="Lu D."/>
            <person name="Skrede I."/>
            <person name="Drula E."/>
            <person name="Henrissat B."/>
            <person name="Morin E."/>
            <person name="Kohler A."/>
            <person name="Barry K."/>
            <person name="LaButti K."/>
            <person name="Morin E."/>
            <person name="Salamov A."/>
            <person name="Lipzen A."/>
            <person name="Mereny Z."/>
            <person name="Hegedus B."/>
            <person name="Baldrian P."/>
            <person name="Stursova M."/>
            <person name="Weitz H."/>
            <person name="Taylor A."/>
            <person name="Grigoriev I.V."/>
            <person name="Nagy L.G."/>
            <person name="Martin F."/>
            <person name="Kauserud H."/>
        </authorList>
    </citation>
    <scope>NUCLEOTIDE SEQUENCE</scope>
    <source>
        <strain evidence="1">CBHHK200</strain>
    </source>
</reference>
<evidence type="ECO:0000313" key="2">
    <source>
        <dbReference type="Proteomes" id="UP001218188"/>
    </source>
</evidence>
<dbReference type="Proteomes" id="UP001218188">
    <property type="component" value="Unassembled WGS sequence"/>
</dbReference>
<keyword evidence="2" id="KW-1185">Reference proteome</keyword>
<evidence type="ECO:0000313" key="1">
    <source>
        <dbReference type="EMBL" id="KAJ7027000.1"/>
    </source>
</evidence>
<dbReference type="AlphaFoldDB" id="A0AAD6SGB5"/>